<accession>A0A558ANR1</accession>
<reference evidence="7 8" key="1">
    <citation type="submission" date="2019-07" db="EMBL/GenBank/DDBJ databases">
        <title>New species of Amycolatopsis and Streptomyces.</title>
        <authorList>
            <person name="Duangmal K."/>
            <person name="Teo W.F.A."/>
            <person name="Lipun K."/>
        </authorList>
    </citation>
    <scope>NUCLEOTIDE SEQUENCE [LARGE SCALE GENOMIC DNA]</scope>
    <source>
        <strain evidence="7 8">JCM 30562</strain>
    </source>
</reference>
<organism evidence="7 8">
    <name type="scientific">Amycolatopsis acidiphila</name>
    <dbReference type="NCBI Taxonomy" id="715473"/>
    <lineage>
        <taxon>Bacteria</taxon>
        <taxon>Bacillati</taxon>
        <taxon>Actinomycetota</taxon>
        <taxon>Actinomycetes</taxon>
        <taxon>Pseudonocardiales</taxon>
        <taxon>Pseudonocardiaceae</taxon>
        <taxon>Amycolatopsis</taxon>
    </lineage>
</organism>
<sequence length="215" mass="22463">MVLRYVGRRDRAAGHLRTAHRRHPGTARAGLLRRAGAGRGRARSASGGVPASATPVGRPGRVPGLGGRERAGPVVKPPRAAPSRRPVHAGDLRIETWAGTREACIAEAVDAVVGSFIGPARPSPSARSSFRVTGGTDAELLQAVLGQVISDVLERQEVPVATAVSVIAEGLEVCRETVSAAAILPSGALPKAVSRRSALCRRFPSGWWCTARIDL</sequence>
<dbReference type="GO" id="GO:0046872">
    <property type="term" value="F:metal ion binding"/>
    <property type="evidence" value="ECO:0007669"/>
    <property type="project" value="UniProtKB-KW"/>
</dbReference>
<keyword evidence="8" id="KW-1185">Reference proteome</keyword>
<dbReference type="SUPFAM" id="SSF69819">
    <property type="entry name" value="MTH1598-like"/>
    <property type="match status" value="1"/>
</dbReference>
<evidence type="ECO:0000313" key="8">
    <source>
        <dbReference type="Proteomes" id="UP000318578"/>
    </source>
</evidence>
<evidence type="ECO:0000256" key="3">
    <source>
        <dbReference type="ARBA" id="ARBA00022723"/>
    </source>
</evidence>
<dbReference type="AlphaFoldDB" id="A0A558ANR1"/>
<dbReference type="OrthoDB" id="3827441at2"/>
<evidence type="ECO:0000256" key="2">
    <source>
        <dbReference type="ARBA" id="ARBA00022694"/>
    </source>
</evidence>
<evidence type="ECO:0000313" key="7">
    <source>
        <dbReference type="EMBL" id="TVT25897.1"/>
    </source>
</evidence>
<evidence type="ECO:0000256" key="4">
    <source>
        <dbReference type="ARBA" id="ARBA00022837"/>
    </source>
</evidence>
<keyword evidence="3" id="KW-0479">Metal-binding</keyword>
<dbReference type="Gene3D" id="3.55.10.10">
    <property type="entry name" value="Archease domain"/>
    <property type="match status" value="1"/>
</dbReference>
<proteinExistence type="inferred from homology"/>
<comment type="caution">
    <text evidence="7">The sequence shown here is derived from an EMBL/GenBank/DDBJ whole genome shotgun (WGS) entry which is preliminary data.</text>
</comment>
<dbReference type="InterPro" id="IPR036820">
    <property type="entry name" value="Archease_dom_sf"/>
</dbReference>
<feature type="domain" description="Archease" evidence="6">
    <location>
        <begin position="88"/>
        <end position="155"/>
    </location>
</feature>
<keyword evidence="2" id="KW-0819">tRNA processing</keyword>
<keyword evidence="4" id="KW-0106">Calcium</keyword>
<name>A0A558ANR1_9PSEU</name>
<protein>
    <submittedName>
        <fullName evidence="7">Archease</fullName>
    </submittedName>
</protein>
<evidence type="ECO:0000256" key="5">
    <source>
        <dbReference type="SAM" id="MobiDB-lite"/>
    </source>
</evidence>
<comment type="similarity">
    <text evidence="1">Belongs to the archease family.</text>
</comment>
<feature type="region of interest" description="Disordered" evidence="5">
    <location>
        <begin position="1"/>
        <end position="86"/>
    </location>
</feature>
<gene>
    <name evidence="7" type="ORF">FNH06_00180</name>
</gene>
<dbReference type="Proteomes" id="UP000318578">
    <property type="component" value="Unassembled WGS sequence"/>
</dbReference>
<dbReference type="GO" id="GO:0008033">
    <property type="term" value="P:tRNA processing"/>
    <property type="evidence" value="ECO:0007669"/>
    <property type="project" value="UniProtKB-KW"/>
</dbReference>
<evidence type="ECO:0000256" key="1">
    <source>
        <dbReference type="ARBA" id="ARBA00007963"/>
    </source>
</evidence>
<evidence type="ECO:0000259" key="6">
    <source>
        <dbReference type="Pfam" id="PF01951"/>
    </source>
</evidence>
<dbReference type="EMBL" id="VJZA01000001">
    <property type="protein sequence ID" value="TVT25897.1"/>
    <property type="molecule type" value="Genomic_DNA"/>
</dbReference>
<dbReference type="InterPro" id="IPR023572">
    <property type="entry name" value="Archease_dom"/>
</dbReference>
<dbReference type="Pfam" id="PF01951">
    <property type="entry name" value="Archease"/>
    <property type="match status" value="1"/>
</dbReference>